<accession>A0A6N2SQ98</accession>
<reference evidence="1" key="1">
    <citation type="submission" date="2019-11" db="EMBL/GenBank/DDBJ databases">
        <authorList>
            <person name="Feng L."/>
        </authorList>
    </citation>
    <scope>NUCLEOTIDE SEQUENCE</scope>
    <source>
        <strain evidence="1">AvaginalisLFYP127</strain>
    </source>
</reference>
<proteinExistence type="predicted"/>
<dbReference type="RefSeq" id="WP_156328869.1">
    <property type="nucleotide sequence ID" value="NZ_CACRSW010000012.1"/>
</dbReference>
<sequence length="146" mass="17231">MLKNKKYYNLVKKQLEKDKILENFEKINGKITNVMEIDVINLPKNLKFDQKEDHENGIYAFGASFLNREYEVGILLDIEEIKPLSPFWLEKEKKNINKEDMKFFLESLGENLEEGKTNFPIFVFYNNKNKLSISPQAINPLDILKK</sequence>
<evidence type="ECO:0000313" key="1">
    <source>
        <dbReference type="EMBL" id="VYS93910.1"/>
    </source>
</evidence>
<organism evidence="1">
    <name type="scientific">Anaerococcus vaginalis</name>
    <dbReference type="NCBI Taxonomy" id="33037"/>
    <lineage>
        <taxon>Bacteria</taxon>
        <taxon>Bacillati</taxon>
        <taxon>Bacillota</taxon>
        <taxon>Tissierellia</taxon>
        <taxon>Tissierellales</taxon>
        <taxon>Peptoniphilaceae</taxon>
        <taxon>Anaerococcus</taxon>
    </lineage>
</organism>
<gene>
    <name evidence="1" type="ORF">AVLFYP127_00298</name>
</gene>
<name>A0A6N2SQ98_9FIRM</name>
<dbReference type="EMBL" id="CACRSW010000012">
    <property type="protein sequence ID" value="VYS93910.1"/>
    <property type="molecule type" value="Genomic_DNA"/>
</dbReference>
<protein>
    <submittedName>
        <fullName evidence="1">Uncharacterized protein</fullName>
    </submittedName>
</protein>
<dbReference type="AlphaFoldDB" id="A0A6N2SQ98"/>